<dbReference type="FunCoup" id="A0A286URS0">
    <property type="interactions" value="3"/>
</dbReference>
<dbReference type="CDD" id="cd16279">
    <property type="entry name" value="metallo-hydrolase-like_MBL-fold"/>
    <property type="match status" value="1"/>
</dbReference>
<dbReference type="InterPro" id="IPR001279">
    <property type="entry name" value="Metallo-B-lactamas"/>
</dbReference>
<evidence type="ECO:0000259" key="1">
    <source>
        <dbReference type="Pfam" id="PF12706"/>
    </source>
</evidence>
<dbReference type="PANTHER" id="PTHR42663">
    <property type="entry name" value="HYDROLASE C777.06C-RELATED-RELATED"/>
    <property type="match status" value="1"/>
</dbReference>
<proteinExistence type="predicted"/>
<name>A0A286URS0_9AGAM</name>
<organism evidence="2 3">
    <name type="scientific">Pyrrhoderma noxium</name>
    <dbReference type="NCBI Taxonomy" id="2282107"/>
    <lineage>
        <taxon>Eukaryota</taxon>
        <taxon>Fungi</taxon>
        <taxon>Dikarya</taxon>
        <taxon>Basidiomycota</taxon>
        <taxon>Agaricomycotina</taxon>
        <taxon>Agaricomycetes</taxon>
        <taxon>Hymenochaetales</taxon>
        <taxon>Hymenochaetaceae</taxon>
        <taxon>Pyrrhoderma</taxon>
    </lineage>
</organism>
<feature type="domain" description="Metallo-beta-lactamase" evidence="1">
    <location>
        <begin position="75"/>
        <end position="195"/>
    </location>
</feature>
<accession>A0A286URS0</accession>
<dbReference type="Proteomes" id="UP000217199">
    <property type="component" value="Unassembled WGS sequence"/>
</dbReference>
<protein>
    <submittedName>
        <fullName evidence="2">Metallo-beta-lactamase family</fullName>
    </submittedName>
</protein>
<dbReference type="OrthoDB" id="341300at2759"/>
<keyword evidence="3" id="KW-1185">Reference proteome</keyword>
<reference evidence="2 3" key="1">
    <citation type="journal article" date="2017" name="Mol. Ecol.">
        <title>Comparative and population genomic landscape of Phellinus noxius: A hypervariable fungus causing root rot in trees.</title>
        <authorList>
            <person name="Chung C.L."/>
            <person name="Lee T.J."/>
            <person name="Akiba M."/>
            <person name="Lee H.H."/>
            <person name="Kuo T.H."/>
            <person name="Liu D."/>
            <person name="Ke H.M."/>
            <person name="Yokoi T."/>
            <person name="Roa M.B."/>
            <person name="Lu M.J."/>
            <person name="Chang Y.Y."/>
            <person name="Ann P.J."/>
            <person name="Tsai J.N."/>
            <person name="Chen C.Y."/>
            <person name="Tzean S.S."/>
            <person name="Ota Y."/>
            <person name="Hattori T."/>
            <person name="Sahashi N."/>
            <person name="Liou R.F."/>
            <person name="Kikuchi T."/>
            <person name="Tsai I.J."/>
        </authorList>
    </citation>
    <scope>NUCLEOTIDE SEQUENCE [LARGE SCALE GENOMIC DNA]</scope>
    <source>
        <strain evidence="2 3">FFPRI411160</strain>
    </source>
</reference>
<gene>
    <name evidence="2" type="ORF">PNOK_0220900</name>
</gene>
<dbReference type="Pfam" id="PF12706">
    <property type="entry name" value="Lactamase_B_2"/>
    <property type="match status" value="1"/>
</dbReference>
<dbReference type="STRING" id="2282107.A0A286URS0"/>
<dbReference type="AlphaFoldDB" id="A0A286URS0"/>
<dbReference type="SUPFAM" id="SSF56281">
    <property type="entry name" value="Metallo-hydrolase/oxidoreductase"/>
    <property type="match status" value="1"/>
</dbReference>
<evidence type="ECO:0000313" key="2">
    <source>
        <dbReference type="EMBL" id="PAV22252.1"/>
    </source>
</evidence>
<dbReference type="EMBL" id="NBII01000002">
    <property type="protein sequence ID" value="PAV22252.1"/>
    <property type="molecule type" value="Genomic_DNA"/>
</dbReference>
<evidence type="ECO:0000313" key="3">
    <source>
        <dbReference type="Proteomes" id="UP000217199"/>
    </source>
</evidence>
<dbReference type="PANTHER" id="PTHR42663:SF6">
    <property type="entry name" value="HYDROLASE C777.06C-RELATED"/>
    <property type="match status" value="1"/>
</dbReference>
<dbReference type="InParanoid" id="A0A286URS0"/>
<sequence>MSQPSPESSNELEFIFLGTGTSSSLPQIKCLTAPPGGRVCKTCLSTLNSEGKKNARRNTSALVRVKDKHGDPKVIVIDVGKTFLAAALEWFPKYGLRKIDAVLITHAHADAMNGLDDLRGWTLNNNIQPYIDIYASCETFNEVGRAFPYLVSKEFASGGGDVPEFRWHTISDMVPFEIGNTGIKITPFSVHHGRVFSKPPAFSGMLPTPQYTSPPTPLSGRNSPSQTIINSSSIQRQLDELANCNDRIEPYLCTGFKIQDAVVYISDVSYIPEEVWRFLLQGQTQIPMFILDCLRIKSHTSHFGLKQAVETVRRLKAQRSYLVGFTHDLSHEEYTEILRSMSGDNVDLESASKLVLEAVELVKGEPQWTRPAYDGLRVFVSENGTIRESGY</sequence>
<dbReference type="InterPro" id="IPR036866">
    <property type="entry name" value="RibonucZ/Hydroxyglut_hydro"/>
</dbReference>
<comment type="caution">
    <text evidence="2">The sequence shown here is derived from an EMBL/GenBank/DDBJ whole genome shotgun (WGS) entry which is preliminary data.</text>
</comment>
<dbReference type="Gene3D" id="3.60.15.10">
    <property type="entry name" value="Ribonuclease Z/Hydroxyacylglutathione hydrolase-like"/>
    <property type="match status" value="1"/>
</dbReference>